<evidence type="ECO:0000256" key="2">
    <source>
        <dbReference type="ARBA" id="ARBA00022475"/>
    </source>
</evidence>
<dbReference type="InterPro" id="IPR038731">
    <property type="entry name" value="RgtA/B/C-like"/>
</dbReference>
<dbReference type="STRING" id="1293890.TALK_18025"/>
<feature type="transmembrane region" description="Helical" evidence="8">
    <location>
        <begin position="158"/>
        <end position="189"/>
    </location>
</feature>
<accession>A0A1Y2L7G0</accession>
<dbReference type="Proteomes" id="UP000193396">
    <property type="component" value="Unassembled WGS sequence"/>
</dbReference>
<keyword evidence="5 8" id="KW-0812">Transmembrane</keyword>
<evidence type="ECO:0000256" key="3">
    <source>
        <dbReference type="ARBA" id="ARBA00022676"/>
    </source>
</evidence>
<keyword evidence="2" id="KW-1003">Cell membrane</keyword>
<evidence type="ECO:0000313" key="11">
    <source>
        <dbReference type="Proteomes" id="UP000193396"/>
    </source>
</evidence>
<proteinExistence type="predicted"/>
<dbReference type="Pfam" id="PF13231">
    <property type="entry name" value="PMT_2"/>
    <property type="match status" value="1"/>
</dbReference>
<keyword evidence="7 8" id="KW-0472">Membrane</keyword>
<keyword evidence="6 8" id="KW-1133">Transmembrane helix</keyword>
<feature type="transmembrane region" description="Helical" evidence="8">
    <location>
        <begin position="234"/>
        <end position="255"/>
    </location>
</feature>
<dbReference type="GO" id="GO:0010041">
    <property type="term" value="P:response to iron(III) ion"/>
    <property type="evidence" value="ECO:0007669"/>
    <property type="project" value="TreeGrafter"/>
</dbReference>
<dbReference type="GO" id="GO:0005886">
    <property type="term" value="C:plasma membrane"/>
    <property type="evidence" value="ECO:0007669"/>
    <property type="project" value="UniProtKB-SubCell"/>
</dbReference>
<name>A0A1Y2L7G0_9PROT</name>
<feature type="transmembrane region" description="Helical" evidence="8">
    <location>
        <begin position="437"/>
        <end position="457"/>
    </location>
</feature>
<protein>
    <recommendedName>
        <fullName evidence="9">Glycosyltransferase RgtA/B/C/D-like domain-containing protein</fullName>
    </recommendedName>
</protein>
<dbReference type="AlphaFoldDB" id="A0A1Y2L7G0"/>
<organism evidence="10 11">
    <name type="scientific">Thalassospira alkalitolerans</name>
    <dbReference type="NCBI Taxonomy" id="1293890"/>
    <lineage>
        <taxon>Bacteria</taxon>
        <taxon>Pseudomonadati</taxon>
        <taxon>Pseudomonadota</taxon>
        <taxon>Alphaproteobacteria</taxon>
        <taxon>Rhodospirillales</taxon>
        <taxon>Thalassospiraceae</taxon>
        <taxon>Thalassospira</taxon>
    </lineage>
</organism>
<feature type="transmembrane region" description="Helical" evidence="8">
    <location>
        <begin position="116"/>
        <end position="146"/>
    </location>
</feature>
<evidence type="ECO:0000256" key="4">
    <source>
        <dbReference type="ARBA" id="ARBA00022679"/>
    </source>
</evidence>
<evidence type="ECO:0000313" key="10">
    <source>
        <dbReference type="EMBL" id="OSQ45257.1"/>
    </source>
</evidence>
<sequence>MKSPLACILVLWALGVIFCISVRPLMPVDETRYLSVAWEMWIHNNWLVPHLNGAPYAHKPPMLFWLINVSWAVFGVNEFSARMIAPIFGALNLVMVSVLAGKLWPEKTDARVLAPLFLVGSSYFAGYGTLTYFDMLQSFFALLGWYGVQTASQGRVRWGWALVGIAIGLGILSKGPVILLYILPAALLAPLWQKRDQKNTAALDTLASISPVDQQDGEDARDDRQMTHRRWKGWYLGLVVSVLLGAVIALCWAVPAGIYGGEEYRNAIFWGQTAGRMVDSFAHVEPFYYYLVALPLMLLPWLLWGGLWRGIIGFRWRAGLDDGLRMVLLIIVVLMIAFSLISGKRVHYILPVLPLISLLLARVISASNALGVMARRIDLVPIAVFVILIGLVAIIAPFLPLYFAKAPVWLATLNGWWGLVLVVAGAVLIVAGPMRGVVYRIAIVNLLLVVTVCMIAAPRLNIDYDMRPLAEYLKTQQDEGRDIAYWGKYHAQFQFLGRLQRPIQMLISHDEMLDWAKNHPDGEIIARRDRPLDAQERPLAGFDYKNDRLLIWDIQTVLENAAGVLAR</sequence>
<evidence type="ECO:0000259" key="9">
    <source>
        <dbReference type="Pfam" id="PF13231"/>
    </source>
</evidence>
<dbReference type="GO" id="GO:0016763">
    <property type="term" value="F:pentosyltransferase activity"/>
    <property type="evidence" value="ECO:0007669"/>
    <property type="project" value="TreeGrafter"/>
</dbReference>
<evidence type="ECO:0000256" key="6">
    <source>
        <dbReference type="ARBA" id="ARBA00022989"/>
    </source>
</evidence>
<keyword evidence="3" id="KW-0328">Glycosyltransferase</keyword>
<feature type="transmembrane region" description="Helical" evidence="8">
    <location>
        <begin position="323"/>
        <end position="342"/>
    </location>
</feature>
<dbReference type="PANTHER" id="PTHR33908">
    <property type="entry name" value="MANNOSYLTRANSFERASE YKCB-RELATED"/>
    <property type="match status" value="1"/>
</dbReference>
<dbReference type="EMBL" id="JFKB01000016">
    <property type="protein sequence ID" value="OSQ45257.1"/>
    <property type="molecule type" value="Genomic_DNA"/>
</dbReference>
<feature type="transmembrane region" description="Helical" evidence="8">
    <location>
        <begin position="382"/>
        <end position="403"/>
    </location>
</feature>
<feature type="domain" description="Glycosyltransferase RgtA/B/C/D-like" evidence="9">
    <location>
        <begin position="58"/>
        <end position="199"/>
    </location>
</feature>
<dbReference type="PANTHER" id="PTHR33908:SF3">
    <property type="entry name" value="UNDECAPRENYL PHOSPHATE-ALPHA-4-AMINO-4-DEOXY-L-ARABINOSE ARABINOSYL TRANSFERASE"/>
    <property type="match status" value="1"/>
</dbReference>
<evidence type="ECO:0000256" key="1">
    <source>
        <dbReference type="ARBA" id="ARBA00004651"/>
    </source>
</evidence>
<feature type="transmembrane region" description="Helical" evidence="8">
    <location>
        <begin position="348"/>
        <end position="370"/>
    </location>
</feature>
<evidence type="ECO:0000256" key="7">
    <source>
        <dbReference type="ARBA" id="ARBA00023136"/>
    </source>
</evidence>
<comment type="subcellular location">
    <subcellularLocation>
        <location evidence="1">Cell membrane</location>
        <topology evidence="1">Multi-pass membrane protein</topology>
    </subcellularLocation>
</comment>
<evidence type="ECO:0000256" key="5">
    <source>
        <dbReference type="ARBA" id="ARBA00022692"/>
    </source>
</evidence>
<keyword evidence="4" id="KW-0808">Transferase</keyword>
<feature type="transmembrane region" description="Helical" evidence="8">
    <location>
        <begin position="287"/>
        <end position="311"/>
    </location>
</feature>
<dbReference type="GO" id="GO:0009103">
    <property type="term" value="P:lipopolysaccharide biosynthetic process"/>
    <property type="evidence" value="ECO:0007669"/>
    <property type="project" value="TreeGrafter"/>
</dbReference>
<reference evidence="10 11" key="1">
    <citation type="submission" date="2014-03" db="EMBL/GenBank/DDBJ databases">
        <title>The draft genome sequence of Thalassospira alkalitolerans JCM 18968.</title>
        <authorList>
            <person name="Lai Q."/>
            <person name="Shao Z."/>
        </authorList>
    </citation>
    <scope>NUCLEOTIDE SEQUENCE [LARGE SCALE GENOMIC DNA]</scope>
    <source>
        <strain evidence="10 11">JCM 18968</strain>
    </source>
</reference>
<feature type="transmembrane region" description="Helical" evidence="8">
    <location>
        <begin position="83"/>
        <end position="104"/>
    </location>
</feature>
<feature type="transmembrane region" description="Helical" evidence="8">
    <location>
        <begin position="409"/>
        <end position="430"/>
    </location>
</feature>
<comment type="caution">
    <text evidence="10">The sequence shown here is derived from an EMBL/GenBank/DDBJ whole genome shotgun (WGS) entry which is preliminary data.</text>
</comment>
<dbReference type="InterPro" id="IPR050297">
    <property type="entry name" value="LipidA_mod_glycosyltrf_83"/>
</dbReference>
<evidence type="ECO:0000256" key="8">
    <source>
        <dbReference type="SAM" id="Phobius"/>
    </source>
</evidence>
<gene>
    <name evidence="10" type="ORF">TALK_18025</name>
</gene>
<keyword evidence="11" id="KW-1185">Reference proteome</keyword>